<gene>
    <name evidence="1" type="ORF">GCK32_011224</name>
</gene>
<evidence type="ECO:0000313" key="1">
    <source>
        <dbReference type="EMBL" id="KAK5981951.1"/>
    </source>
</evidence>
<dbReference type="AlphaFoldDB" id="A0AAN8FKV5"/>
<protein>
    <submittedName>
        <fullName evidence="1">Uncharacterized protein</fullName>
    </submittedName>
</protein>
<dbReference type="EMBL" id="WIXE01005704">
    <property type="protein sequence ID" value="KAK5981951.1"/>
    <property type="molecule type" value="Genomic_DNA"/>
</dbReference>
<comment type="caution">
    <text evidence="1">The sequence shown here is derived from an EMBL/GenBank/DDBJ whole genome shotgun (WGS) entry which is preliminary data.</text>
</comment>
<reference evidence="1 2" key="1">
    <citation type="submission" date="2019-10" db="EMBL/GenBank/DDBJ databases">
        <title>Assembly and Annotation for the nematode Trichostrongylus colubriformis.</title>
        <authorList>
            <person name="Martin J."/>
        </authorList>
    </citation>
    <scope>NUCLEOTIDE SEQUENCE [LARGE SCALE GENOMIC DNA]</scope>
    <source>
        <strain evidence="1">G859</strain>
        <tissue evidence="1">Whole worm</tissue>
    </source>
</reference>
<evidence type="ECO:0000313" key="2">
    <source>
        <dbReference type="Proteomes" id="UP001331761"/>
    </source>
</evidence>
<name>A0AAN8FKV5_TRICO</name>
<organism evidence="1 2">
    <name type="scientific">Trichostrongylus colubriformis</name>
    <name type="common">Black scour worm</name>
    <dbReference type="NCBI Taxonomy" id="6319"/>
    <lineage>
        <taxon>Eukaryota</taxon>
        <taxon>Metazoa</taxon>
        <taxon>Ecdysozoa</taxon>
        <taxon>Nematoda</taxon>
        <taxon>Chromadorea</taxon>
        <taxon>Rhabditida</taxon>
        <taxon>Rhabditina</taxon>
        <taxon>Rhabditomorpha</taxon>
        <taxon>Strongyloidea</taxon>
        <taxon>Trichostrongylidae</taxon>
        <taxon>Trichostrongylus</taxon>
    </lineage>
</organism>
<proteinExistence type="predicted"/>
<sequence length="161" mass="17993">MEKAIVAIREIRPKIRADLEGARIAAKHRSIIEQAASDQIIRACGSLEILKEGAKKYRTFGKAITEALEKGITSVDDWDGFLKVVERDGDLVIEICSMLNTDVLQVRDIVAEIQELQNMQAKDKRKSFDELSDDPMEGVEMISEGIKGSVLFHGTMTEICR</sequence>
<accession>A0AAN8FKV5</accession>
<keyword evidence="2" id="KW-1185">Reference proteome</keyword>
<dbReference type="Proteomes" id="UP001331761">
    <property type="component" value="Unassembled WGS sequence"/>
</dbReference>